<dbReference type="PROSITE" id="PS50887">
    <property type="entry name" value="GGDEF"/>
    <property type="match status" value="1"/>
</dbReference>
<dbReference type="Pfam" id="PF07695">
    <property type="entry name" value="7TMR-DISM_7TM"/>
    <property type="match status" value="1"/>
</dbReference>
<dbReference type="InterPro" id="IPR011622">
    <property type="entry name" value="7TMR_DISM_rcpt_extracell_dom2"/>
</dbReference>
<feature type="transmembrane region" description="Helical" evidence="1">
    <location>
        <begin position="281"/>
        <end position="299"/>
    </location>
</feature>
<keyword evidence="5" id="KW-1185">Reference proteome</keyword>
<name>A0ABW0N5U1_9BURK</name>
<dbReference type="InterPro" id="IPR043128">
    <property type="entry name" value="Rev_trsase/Diguanyl_cyclase"/>
</dbReference>
<evidence type="ECO:0000259" key="3">
    <source>
        <dbReference type="PROSITE" id="PS50887"/>
    </source>
</evidence>
<evidence type="ECO:0000256" key="1">
    <source>
        <dbReference type="SAM" id="Phobius"/>
    </source>
</evidence>
<dbReference type="PANTHER" id="PTHR44757">
    <property type="entry name" value="DIGUANYLATE CYCLASE DGCP"/>
    <property type="match status" value="1"/>
</dbReference>
<dbReference type="SUPFAM" id="SSF55073">
    <property type="entry name" value="Nucleotide cyclase"/>
    <property type="match status" value="1"/>
</dbReference>
<comment type="caution">
    <text evidence="4">The sequence shown here is derived from an EMBL/GenBank/DDBJ whole genome shotgun (WGS) entry which is preliminary data.</text>
</comment>
<dbReference type="InterPro" id="IPR011623">
    <property type="entry name" value="7TMR_DISM_rcpt_extracell_dom1"/>
</dbReference>
<keyword evidence="1" id="KW-0812">Transmembrane</keyword>
<evidence type="ECO:0000313" key="4">
    <source>
        <dbReference type="EMBL" id="MFC5496004.1"/>
    </source>
</evidence>
<gene>
    <name evidence="4" type="ORF">ACFPOE_00530</name>
</gene>
<dbReference type="InterPro" id="IPR000160">
    <property type="entry name" value="GGDEF_dom"/>
</dbReference>
<accession>A0ABW0N5U1</accession>
<dbReference type="RefSeq" id="WP_376848038.1">
    <property type="nucleotide sequence ID" value="NZ_JBHSMF010000002.1"/>
</dbReference>
<proteinExistence type="predicted"/>
<sequence>MAFISCFAALFWLSGIASAQAQPPPVPPPIELDSGRPMVPLDGRSLYWIDSGGRATPGQVEAAGDTIGWALRERNRQYDIDGKALWLRFDAAARDDGRWYLELGSSGIDRAQLFYRQAGGGWQVQEAGDTKAVSDWPLPGRVPTFELARPSGRPVRYFLRIEHARVNFASPIAIYSQGALLAAREREQFLLGGYFGLAALIAIVSLANAAVNRDRNFAAYATYVIALSLGQAAYLGVGAQHLWNDALRWNAMATFVLPGISTAAALWFTRTVTEPARFSRALDHAVRALILAVLAAVAIDTVAESRATFSAVMALTALGLVVVLLLVGTVWAEGEDPYIRLIALGFLPVLVMAMFPVARGLNLIPASVLTRYGLTIGAALEMPILFYALSLRGNRRREADVRSAALARTDPLTGLAHKGSLQHRLDSALARCLRQKQACALLAVKLANHDDIVREFGRDAGDKALVVTAAVLRGAINDVDLAARIEGSEFAVLLEGPTSTAAATECAQQIVARGLHQSQALPPTVVLKFQVALAMLPDRQFDSAGSMAWLHEALAGMRTEERRAIRPLNF</sequence>
<feature type="signal peptide" evidence="2">
    <location>
        <begin position="1"/>
        <end position="21"/>
    </location>
</feature>
<feature type="transmembrane region" description="Helical" evidence="1">
    <location>
        <begin position="189"/>
        <end position="210"/>
    </location>
</feature>
<feature type="transmembrane region" description="Helical" evidence="1">
    <location>
        <begin position="311"/>
        <end position="331"/>
    </location>
</feature>
<feature type="domain" description="GGDEF" evidence="3">
    <location>
        <begin position="437"/>
        <end position="570"/>
    </location>
</feature>
<feature type="transmembrane region" description="Helical" evidence="1">
    <location>
        <begin position="338"/>
        <end position="357"/>
    </location>
</feature>
<feature type="chain" id="PRO_5046360327" evidence="2">
    <location>
        <begin position="22"/>
        <end position="570"/>
    </location>
</feature>
<dbReference type="Proteomes" id="UP001596037">
    <property type="component" value="Unassembled WGS sequence"/>
</dbReference>
<dbReference type="EMBL" id="JBHSMF010000002">
    <property type="protein sequence ID" value="MFC5496004.1"/>
    <property type="molecule type" value="Genomic_DNA"/>
</dbReference>
<reference evidence="5" key="1">
    <citation type="journal article" date="2019" name="Int. J. Syst. Evol. Microbiol.">
        <title>The Global Catalogue of Microorganisms (GCM) 10K type strain sequencing project: providing services to taxonomists for standard genome sequencing and annotation.</title>
        <authorList>
            <consortium name="The Broad Institute Genomics Platform"/>
            <consortium name="The Broad Institute Genome Sequencing Center for Infectious Disease"/>
            <person name="Wu L."/>
            <person name="Ma J."/>
        </authorList>
    </citation>
    <scope>NUCLEOTIDE SEQUENCE [LARGE SCALE GENOMIC DNA]</scope>
    <source>
        <strain evidence="5">CCUG 57401</strain>
    </source>
</reference>
<dbReference type="Pfam" id="PF00990">
    <property type="entry name" value="GGDEF"/>
    <property type="match status" value="1"/>
</dbReference>
<dbReference type="CDD" id="cd01949">
    <property type="entry name" value="GGDEF"/>
    <property type="match status" value="1"/>
</dbReference>
<evidence type="ECO:0000256" key="2">
    <source>
        <dbReference type="SAM" id="SignalP"/>
    </source>
</evidence>
<protein>
    <submittedName>
        <fullName evidence="4">7TM diverse intracellular signaling domain-containing protein</fullName>
    </submittedName>
</protein>
<dbReference type="PANTHER" id="PTHR44757:SF2">
    <property type="entry name" value="BIOFILM ARCHITECTURE MAINTENANCE PROTEIN MBAA"/>
    <property type="match status" value="1"/>
</dbReference>
<dbReference type="Gene3D" id="2.60.40.2380">
    <property type="match status" value="1"/>
</dbReference>
<keyword evidence="2" id="KW-0732">Signal</keyword>
<keyword evidence="1" id="KW-1133">Transmembrane helix</keyword>
<feature type="transmembrane region" description="Helical" evidence="1">
    <location>
        <begin position="369"/>
        <end position="389"/>
    </location>
</feature>
<dbReference type="SMART" id="SM00267">
    <property type="entry name" value="GGDEF"/>
    <property type="match status" value="1"/>
</dbReference>
<keyword evidence="1" id="KW-0472">Membrane</keyword>
<dbReference type="InterPro" id="IPR052155">
    <property type="entry name" value="Biofilm_reg_signaling"/>
</dbReference>
<feature type="transmembrane region" description="Helical" evidence="1">
    <location>
        <begin position="217"/>
        <end position="237"/>
    </location>
</feature>
<organism evidence="4 5">
    <name type="scientific">Caenimonas terrae</name>
    <dbReference type="NCBI Taxonomy" id="696074"/>
    <lineage>
        <taxon>Bacteria</taxon>
        <taxon>Pseudomonadati</taxon>
        <taxon>Pseudomonadota</taxon>
        <taxon>Betaproteobacteria</taxon>
        <taxon>Burkholderiales</taxon>
        <taxon>Comamonadaceae</taxon>
        <taxon>Caenimonas</taxon>
    </lineage>
</organism>
<feature type="transmembrane region" description="Helical" evidence="1">
    <location>
        <begin position="249"/>
        <end position="269"/>
    </location>
</feature>
<dbReference type="Pfam" id="PF07696">
    <property type="entry name" value="7TMR-DISMED2"/>
    <property type="match status" value="1"/>
</dbReference>
<dbReference type="NCBIfam" id="TIGR00254">
    <property type="entry name" value="GGDEF"/>
    <property type="match status" value="1"/>
</dbReference>
<evidence type="ECO:0000313" key="5">
    <source>
        <dbReference type="Proteomes" id="UP001596037"/>
    </source>
</evidence>
<dbReference type="Gene3D" id="3.30.70.270">
    <property type="match status" value="1"/>
</dbReference>
<dbReference type="InterPro" id="IPR029787">
    <property type="entry name" value="Nucleotide_cyclase"/>
</dbReference>